<keyword evidence="1" id="KW-0732">Signal</keyword>
<gene>
    <name evidence="3" type="ORF">LOKO_01339</name>
</gene>
<feature type="domain" description="YaiO beta-barrel" evidence="2">
    <location>
        <begin position="34"/>
        <end position="204"/>
    </location>
</feature>
<reference evidence="3 4" key="2">
    <citation type="submission" date="2016-02" db="EMBL/GenBank/DDBJ databases">
        <authorList>
            <person name="Wen L."/>
            <person name="He K."/>
            <person name="Yang H."/>
        </authorList>
    </citation>
    <scope>NUCLEOTIDE SEQUENCE [LARGE SCALE GENOMIC DNA]</scope>
    <source>
        <strain evidence="3 4">AGD 8-3</strain>
    </source>
</reference>
<dbReference type="EMBL" id="CP014226">
    <property type="protein sequence ID" value="AMD00407.1"/>
    <property type="molecule type" value="Genomic_DNA"/>
</dbReference>
<organism evidence="3 4">
    <name type="scientific">Halomonas chromatireducens</name>
    <dbReference type="NCBI Taxonomy" id="507626"/>
    <lineage>
        <taxon>Bacteria</taxon>
        <taxon>Pseudomonadati</taxon>
        <taxon>Pseudomonadota</taxon>
        <taxon>Gammaproteobacteria</taxon>
        <taxon>Oceanospirillales</taxon>
        <taxon>Halomonadaceae</taxon>
        <taxon>Halomonas</taxon>
    </lineage>
</organism>
<evidence type="ECO:0000313" key="3">
    <source>
        <dbReference type="EMBL" id="AMD00407.1"/>
    </source>
</evidence>
<reference evidence="3 4" key="1">
    <citation type="journal article" date="2016" name="Genome Announc.">
        <title>Draft Genome Sequence of 'Halomonas chromatireducens' Strain AGD 8-3, a Haloalkaliphilic Chromate- and Selenite-Reducing Gammaproteobacterium.</title>
        <authorList>
            <person name="Sharko F.S."/>
            <person name="Shapovalova A.A."/>
            <person name="Tsygankova S.V."/>
            <person name="Komova A.V."/>
            <person name="Boulygina E.S."/>
            <person name="Teslyuk A.B."/>
            <person name="Gotovtsev P.M."/>
            <person name="Namsaraev Z.B."/>
            <person name="Khijniak T.V."/>
            <person name="Nedoluzhko A.V."/>
            <person name="Vasilov R.G."/>
        </authorList>
    </citation>
    <scope>NUCLEOTIDE SEQUENCE [LARGE SCALE GENOMIC DNA]</scope>
    <source>
        <strain evidence="3 4">AGD 8-3</strain>
    </source>
</reference>
<accession>A0A0X8HD33</accession>
<sequence length="260" mass="29293">MRRRCFCQGCGWLVGSWLAASLSAAPAFAEERRTEVEISQRYEWVDSGFADWQAQRLDWQTGQPGAITWYGAALRERRYALWDQGVELGAAVPLGDDWVLQPEVGSAFSPDFLPDWYADLRLQRRLTAGFVGSTSLRHTEYVDSRVDRLALGIERYWGAWRMAYTLNVSDVQGAGTPVGHAVALDHYYGERSVVGLRAGLGREEEVVRDGEVTVSSVAAFAVRGRHWFHPEWAINWELGALSQGDIHDRYGMQLGLRHAF</sequence>
<dbReference type="OrthoDB" id="6238061at2"/>
<evidence type="ECO:0000313" key="4">
    <source>
        <dbReference type="Proteomes" id="UP000063387"/>
    </source>
</evidence>
<keyword evidence="4" id="KW-1185">Reference proteome</keyword>
<dbReference type="AlphaFoldDB" id="A0A0X8HD33"/>
<feature type="signal peptide" evidence="1">
    <location>
        <begin position="1"/>
        <end position="29"/>
    </location>
</feature>
<feature type="chain" id="PRO_5007066827" description="YaiO beta-barrel domain-containing protein" evidence="1">
    <location>
        <begin position="30"/>
        <end position="260"/>
    </location>
</feature>
<evidence type="ECO:0000256" key="1">
    <source>
        <dbReference type="SAM" id="SignalP"/>
    </source>
</evidence>
<dbReference type="Proteomes" id="UP000063387">
    <property type="component" value="Chromosome"/>
</dbReference>
<protein>
    <recommendedName>
        <fullName evidence="2">YaiO beta-barrel domain-containing protein</fullName>
    </recommendedName>
</protein>
<name>A0A0X8HD33_9GAMM</name>
<dbReference type="Pfam" id="PF19413">
    <property type="entry name" value="YaiO"/>
    <property type="match status" value="1"/>
</dbReference>
<proteinExistence type="predicted"/>
<evidence type="ECO:0000259" key="2">
    <source>
        <dbReference type="Pfam" id="PF19413"/>
    </source>
</evidence>
<dbReference type="PATRIC" id="fig|507626.3.peg.1324"/>
<dbReference type="InterPro" id="IPR030887">
    <property type="entry name" value="Beta-barrel_YaiO"/>
</dbReference>
<dbReference type="NCBIfam" id="TIGR04390">
    <property type="entry name" value="OMP_YaiO_dom"/>
    <property type="match status" value="1"/>
</dbReference>
<dbReference type="RefSeq" id="WP_066446635.1">
    <property type="nucleotide sequence ID" value="NZ_CP014226.1"/>
</dbReference>
<dbReference type="KEGG" id="hco:LOKO_01339"/>
<dbReference type="STRING" id="507626.LOKO_01339"/>